<name>A0ABU5DJ78_9BURK</name>
<dbReference type="EMBL" id="JAXCLA010000005">
    <property type="protein sequence ID" value="MDY0746335.1"/>
    <property type="molecule type" value="Genomic_DNA"/>
</dbReference>
<evidence type="ECO:0000313" key="3">
    <source>
        <dbReference type="Proteomes" id="UP001285263"/>
    </source>
</evidence>
<evidence type="ECO:0000256" key="1">
    <source>
        <dbReference type="ARBA" id="ARBA00005254"/>
    </source>
</evidence>
<reference evidence="2 3" key="1">
    <citation type="submission" date="2023-11" db="EMBL/GenBank/DDBJ databases">
        <title>Paucibacter sp. nov., isolated from fresh soil in Korea.</title>
        <authorList>
            <person name="Le N.T.T."/>
        </authorList>
    </citation>
    <scope>NUCLEOTIDE SEQUENCE [LARGE SCALE GENOMIC DNA]</scope>
    <source>
        <strain evidence="2 3">R3-3</strain>
    </source>
</reference>
<dbReference type="RefSeq" id="WP_320424237.1">
    <property type="nucleotide sequence ID" value="NZ_JAXCLA010000005.1"/>
</dbReference>
<protein>
    <submittedName>
        <fullName evidence="2">Enoyl-CoA hydratase/isomerase family protein</fullName>
    </submittedName>
</protein>
<dbReference type="InterPro" id="IPR001753">
    <property type="entry name" value="Enoyl-CoA_hydra/iso"/>
</dbReference>
<dbReference type="PANTHER" id="PTHR42964">
    <property type="entry name" value="ENOYL-COA HYDRATASE"/>
    <property type="match status" value="1"/>
</dbReference>
<dbReference type="CDD" id="cd06558">
    <property type="entry name" value="crotonase-like"/>
    <property type="match status" value="1"/>
</dbReference>
<proteinExistence type="inferred from homology"/>
<comment type="caution">
    <text evidence="2">The sequence shown here is derived from an EMBL/GenBank/DDBJ whole genome shotgun (WGS) entry which is preliminary data.</text>
</comment>
<dbReference type="SUPFAM" id="SSF52096">
    <property type="entry name" value="ClpP/crotonase"/>
    <property type="match status" value="1"/>
</dbReference>
<dbReference type="PANTHER" id="PTHR42964:SF1">
    <property type="entry name" value="POLYKETIDE BIOSYNTHESIS ENOYL-COA HYDRATASE PKSH-RELATED"/>
    <property type="match status" value="1"/>
</dbReference>
<comment type="similarity">
    <text evidence="1">Belongs to the enoyl-CoA hydratase/isomerase family.</text>
</comment>
<dbReference type="Gene3D" id="3.90.226.10">
    <property type="entry name" value="2-enoyl-CoA Hydratase, Chain A, domain 1"/>
    <property type="match status" value="1"/>
</dbReference>
<dbReference type="InterPro" id="IPR051683">
    <property type="entry name" value="Enoyl-CoA_Hydratase/Isomerase"/>
</dbReference>
<organism evidence="2 3">
    <name type="scientific">Roseateles agri</name>
    <dbReference type="NCBI Taxonomy" id="3098619"/>
    <lineage>
        <taxon>Bacteria</taxon>
        <taxon>Pseudomonadati</taxon>
        <taxon>Pseudomonadota</taxon>
        <taxon>Betaproteobacteria</taxon>
        <taxon>Burkholderiales</taxon>
        <taxon>Sphaerotilaceae</taxon>
        <taxon>Roseateles</taxon>
    </lineage>
</organism>
<keyword evidence="3" id="KW-1185">Reference proteome</keyword>
<dbReference type="Pfam" id="PF00378">
    <property type="entry name" value="ECH_1"/>
    <property type="match status" value="1"/>
</dbReference>
<dbReference type="InterPro" id="IPR029045">
    <property type="entry name" value="ClpP/crotonase-like_dom_sf"/>
</dbReference>
<sequence length="243" mass="25656">MQTINTTRGVHISHADDVLTFTLDSPENGNEVSGAMMDAMLATLGELAHRPTSRVLRLRANGPVFCTGRERAGRDAAAIHAEVARLLALKQALRTTRLITVAEVQGDAFGFGMGLAMLCDFTLVASTARLAFPEMRKGLPPAAIMAYLGNYGLPKAVFPLVLLAREFTPARALAAGLVTEVCAPQVLASSAAALVDSILALDAVGVRDCKSFFLEASEASVAQNFLRANDALTLSTLRLQSGS</sequence>
<accession>A0ABU5DJ78</accession>
<gene>
    <name evidence="2" type="ORF">SNE35_17620</name>
</gene>
<dbReference type="Proteomes" id="UP001285263">
    <property type="component" value="Unassembled WGS sequence"/>
</dbReference>
<evidence type="ECO:0000313" key="2">
    <source>
        <dbReference type="EMBL" id="MDY0746335.1"/>
    </source>
</evidence>